<sequence length="1933" mass="208330">MPKALNSWLDVFEDLTLAIKPDVAKALRTGVTELSLNGLPAAPGGVCRVEGHMDRTQESGASNTFKEVVVLVPEPWTSISYGASSLSIAVGRSLQALQPKAASGSVAPSRFSASCTHPTVHVFFDVRTGLATINGFPVFHLDIYTGALMLTPSANLTDLFDSFQESLRASLHLSCTVWGHFEWQPGVTITPATGDLAIIVEDDVCWKLAANESATWLVVERIRHSTMARCRAACRKAANCGVYGFAYSGYGLLQSDALEGECQFLSPCLGSTQVAACQQTPAWEKIGNCSRGATCLVLSASTPFWIYEGTYCPIGWGINQTTGHKVGQIYHKQGLTTQDSFYLQPAAATSSDCSPGSLVLTRPNTSWDFENTSMKVVELHGEQVACLSAATPVVASVFDNGAQKVFTQGQDVGEGLELSLQSPTCGTGELNFSVDGREVALTSYVQEVLLDNPTTETPNDFSVHPCECFPEEWGVRPPVRSSSFKLVPPGSSNVFSPPHITISEGAAFCEQAELLTVVYGESTPQPCLAKCQLEPNCTFFWAGTLDGSKQCRLYSGCRTLVLTSNARGTLAAIPSAQDKYCVRADPQACFAIRQRRTFLGAGTGGGEVPGGVCLHEDLARQCDWLRMLGVQSVESCYKCDFALPGDLSWQQKVPLPTFTSGWQLKASCWTERYTPVAQASYTVTCAAGRFFGPSSDAGFGSFECAACIQLVQRDYSTYQLQNHQELYFAPSVQMQIFGNIADDRCLEYVAENDLCMQLRGVGALGSSCVPNPGEYFLCTAGVDYCLYDETTHLQLKEHYDCPASIALSDFGPCSAGPKASEAMEDASLLLQARFRHHRQEPLPVMCVFHAALLPGNYRALTLNGTDSSTWRLTTGTQCLEESKGLHGYELQLADCGGVGAQRFSEDVLRQALRPPFFSLGKKENACPNSSKWPTCDLKISGCRDHSGMPLPLAAFSVAGSSPVDCANTPVTAKQSVLVAAGAVKIRNQRGHCLRWQWSASGRWLWGSCQSPLSLWTFVETSPGIRVLELYDTGSCLFLSNSVMLISCPNALVGWGSSYSMSFNETRGMLVQTEASGGELCFGSEGIMDCQGDGQLSLLGAAQTSEDFTLQCPTGTLMSGLLVYPGGNNLMNVTCVTVAAMGSCAVLPSTVSDSITVNCQGSGKPAGVQSVTFQKSLHGWSVTPTCCYVEPLIMGLVATGTLITSRLQDWEGVYCPAKMDISGRLQFQQRSSFHLPGSNQDLSGNLSFDIRTGNWCLKDVGCAASDAVDPVSQAAGSARVGIKGASWEAVAVTDFNGQYDSTVSTASTGSGKRHPPKLIQFHADVPKVASECKEEVPDWDTVGKTLSESNPCLYVTGEKAKTAEEYEEGKGKGPANWWAATSVNADYDPLESGRGGAGYSYSNILSCWSRLGERNKALASTEETVDHVKSAWDMLTGVGKMACAALPYIVTAPLGVGTQESPGKMCSSALGSALISEINTVVNMLLEETEANKREEDAADCNGNRAAFARMWCDIHCVRSAVQEGDAAILSSLAKAVNVLDINVERIVQYYTGIVDDKVDALAKQKKKGADLPEVKAGMAKQLALVKQLLQKTPLDSVGRVASGHLLQIFMQGLQNRSDLAQVLEDVDQLQASVAHVARGHAQDAGAMVAENVARAASKMQDVARARSHVLGVYSHRNQDSKNRQRQLASAAAAKSGRLLLEDELSGTKTDDSIWQVLLQLDTTWWALRAAFDKYLDQAKMHAETYQRSARLLQDYLACSAHFAEVKDAYGTLMASENAAEAALKEAWSSMLPLTGLLVSKVVDSNALIKLSLEDVRVAAEEFAVDGADLRLCQDPHVFSDHVGRVLNQTLGEGLMAQTALQVSTLFGELLLLRERSPEPLENMDVLQQSLERILESLQQSQAMQPLLSEKLAKQVRAKFCEDDAEDQSFPLVH</sequence>
<protein>
    <submittedName>
        <fullName evidence="1">Uncharacterized protein</fullName>
    </submittedName>
</protein>
<dbReference type="Proteomes" id="UP000604046">
    <property type="component" value="Unassembled WGS sequence"/>
</dbReference>
<name>A0A812HU01_9DINO</name>
<gene>
    <name evidence="1" type="ORF">SNAT2548_LOCUS2011</name>
</gene>
<comment type="caution">
    <text evidence="1">The sequence shown here is derived from an EMBL/GenBank/DDBJ whole genome shotgun (WGS) entry which is preliminary data.</text>
</comment>
<evidence type="ECO:0000313" key="2">
    <source>
        <dbReference type="Proteomes" id="UP000604046"/>
    </source>
</evidence>
<organism evidence="1 2">
    <name type="scientific">Symbiodinium natans</name>
    <dbReference type="NCBI Taxonomy" id="878477"/>
    <lineage>
        <taxon>Eukaryota</taxon>
        <taxon>Sar</taxon>
        <taxon>Alveolata</taxon>
        <taxon>Dinophyceae</taxon>
        <taxon>Suessiales</taxon>
        <taxon>Symbiodiniaceae</taxon>
        <taxon>Symbiodinium</taxon>
    </lineage>
</organism>
<accession>A0A812HU01</accession>
<evidence type="ECO:0000313" key="1">
    <source>
        <dbReference type="EMBL" id="CAE6961785.1"/>
    </source>
</evidence>
<proteinExistence type="predicted"/>
<dbReference type="EMBL" id="CAJNDS010000113">
    <property type="protein sequence ID" value="CAE6961785.1"/>
    <property type="molecule type" value="Genomic_DNA"/>
</dbReference>
<keyword evidence="2" id="KW-1185">Reference proteome</keyword>
<reference evidence="1" key="1">
    <citation type="submission" date="2021-02" db="EMBL/GenBank/DDBJ databases">
        <authorList>
            <person name="Dougan E. K."/>
            <person name="Rhodes N."/>
            <person name="Thang M."/>
            <person name="Chan C."/>
        </authorList>
    </citation>
    <scope>NUCLEOTIDE SEQUENCE</scope>
</reference>